<dbReference type="EMBL" id="UGCO01000001">
    <property type="protein sequence ID" value="STI76796.1"/>
    <property type="molecule type" value="Genomic_DNA"/>
</dbReference>
<feature type="domain" description="Thiamine pyrophosphate enzyme N-terminal TPP-binding" evidence="1">
    <location>
        <begin position="4"/>
        <end position="98"/>
    </location>
</feature>
<dbReference type="PANTHER" id="PTHR42981">
    <property type="entry name" value="PYRUVATE DEHYDROGENASE [UBIQUINONE]"/>
    <property type="match status" value="1"/>
</dbReference>
<dbReference type="Pfam" id="PF02776">
    <property type="entry name" value="TPP_enzyme_N"/>
    <property type="match status" value="1"/>
</dbReference>
<reference evidence="2 3" key="1">
    <citation type="submission" date="2018-06" db="EMBL/GenBank/DDBJ databases">
        <authorList>
            <consortium name="Pathogen Informatics"/>
            <person name="Doyle S."/>
        </authorList>
    </citation>
    <scope>NUCLEOTIDE SEQUENCE [LARGE SCALE GENOMIC DNA]</scope>
    <source>
        <strain evidence="2 3">NCTC8985</strain>
    </source>
</reference>
<dbReference type="AlphaFoldDB" id="A0A376TJC0"/>
<dbReference type="InterPro" id="IPR012001">
    <property type="entry name" value="Thiamin_PyroP_enz_TPP-bd_dom"/>
</dbReference>
<dbReference type="Gene3D" id="3.40.50.970">
    <property type="match status" value="1"/>
</dbReference>
<name>A0A376TJC0_ECOLX</name>
<accession>A0A376TJC0</accession>
<protein>
    <submittedName>
        <fullName evidence="2">Pyruvate oxidase</fullName>
        <ecNumber evidence="2">1.2.5.1</ecNumber>
    </submittedName>
</protein>
<sequence>MKQTVAAYIAKTLESAGVKRIWGVTGDSLNGLSDSLNRMGTIEWMSTRHEEVAAFAAGAEAQLSGELAVCAGSCGPGNLHLINGLFDCHRNHVPVLALPLIFPPAKLAAAISRKPTHKSYSANVVTIASWFPARSRSHKYWRLPCAKRCLTVAFRLSCYQATWR</sequence>
<dbReference type="SUPFAM" id="SSF52518">
    <property type="entry name" value="Thiamin diphosphate-binding fold (THDP-binding)"/>
    <property type="match status" value="1"/>
</dbReference>
<dbReference type="InterPro" id="IPR029061">
    <property type="entry name" value="THDP-binding"/>
</dbReference>
<evidence type="ECO:0000313" key="3">
    <source>
        <dbReference type="Proteomes" id="UP000254405"/>
    </source>
</evidence>
<keyword evidence="2" id="KW-0560">Oxidoreductase</keyword>
<keyword evidence="2" id="KW-0670">Pyruvate</keyword>
<dbReference type="Proteomes" id="UP000254405">
    <property type="component" value="Unassembled WGS sequence"/>
</dbReference>
<dbReference type="GO" id="GO:0052737">
    <property type="term" value="F:pyruvate dehydrogenase (quinone) activity"/>
    <property type="evidence" value="ECO:0007669"/>
    <property type="project" value="UniProtKB-EC"/>
</dbReference>
<dbReference type="GO" id="GO:0030976">
    <property type="term" value="F:thiamine pyrophosphate binding"/>
    <property type="evidence" value="ECO:0007669"/>
    <property type="project" value="InterPro"/>
</dbReference>
<dbReference type="EC" id="1.2.5.1" evidence="2"/>
<gene>
    <name evidence="2" type="primary">poxB_1</name>
    <name evidence="2" type="ORF">NCTC8985_02064</name>
</gene>
<dbReference type="PANTHER" id="PTHR42981:SF2">
    <property type="entry name" value="PYRUVATE DEHYDROGENASE [UBIQUINONE]"/>
    <property type="match status" value="1"/>
</dbReference>
<proteinExistence type="predicted"/>
<dbReference type="InterPro" id="IPR047211">
    <property type="entry name" value="POXB-like"/>
</dbReference>
<evidence type="ECO:0000313" key="2">
    <source>
        <dbReference type="EMBL" id="STI76796.1"/>
    </source>
</evidence>
<organism evidence="2 3">
    <name type="scientific">Escherichia coli</name>
    <dbReference type="NCBI Taxonomy" id="562"/>
    <lineage>
        <taxon>Bacteria</taxon>
        <taxon>Pseudomonadati</taxon>
        <taxon>Pseudomonadota</taxon>
        <taxon>Gammaproteobacteria</taxon>
        <taxon>Enterobacterales</taxon>
        <taxon>Enterobacteriaceae</taxon>
        <taxon>Escherichia</taxon>
    </lineage>
</organism>
<evidence type="ECO:0000259" key="1">
    <source>
        <dbReference type="Pfam" id="PF02776"/>
    </source>
</evidence>